<keyword evidence="6" id="KW-1185">Reference proteome</keyword>
<evidence type="ECO:0000313" key="5">
    <source>
        <dbReference type="EMBL" id="TWJ32607.1"/>
    </source>
</evidence>
<comment type="similarity">
    <text evidence="1">Belongs to the glycosyltransferase 2 family.</text>
</comment>
<dbReference type="SUPFAM" id="SSF53448">
    <property type="entry name" value="Nucleotide-diphospho-sugar transferases"/>
    <property type="match status" value="1"/>
</dbReference>
<gene>
    <name evidence="5" type="ORF">JN12_01049</name>
</gene>
<dbReference type="CDD" id="cd02526">
    <property type="entry name" value="GT2_RfbF_like"/>
    <property type="match status" value="1"/>
</dbReference>
<dbReference type="Proteomes" id="UP000319449">
    <property type="component" value="Unassembled WGS sequence"/>
</dbReference>
<feature type="domain" description="Glycosyltransferase 2-like" evidence="4">
    <location>
        <begin position="5"/>
        <end position="113"/>
    </location>
</feature>
<dbReference type="Pfam" id="PF00535">
    <property type="entry name" value="Glycos_transf_2"/>
    <property type="match status" value="1"/>
</dbReference>
<dbReference type="InterPro" id="IPR029044">
    <property type="entry name" value="Nucleotide-diphossugar_trans"/>
</dbReference>
<organism evidence="5 6">
    <name type="scientific">Geobacter argillaceus</name>
    <dbReference type="NCBI Taxonomy" id="345631"/>
    <lineage>
        <taxon>Bacteria</taxon>
        <taxon>Pseudomonadati</taxon>
        <taxon>Thermodesulfobacteriota</taxon>
        <taxon>Desulfuromonadia</taxon>
        <taxon>Geobacterales</taxon>
        <taxon>Geobacteraceae</taxon>
        <taxon>Geobacter</taxon>
    </lineage>
</organism>
<dbReference type="InterPro" id="IPR001173">
    <property type="entry name" value="Glyco_trans_2-like"/>
</dbReference>
<sequence>MIAGVVILYNPEDEVIENIRCCADQVETLFVIDNSASINIDLIERIKKIEQVRYLWNERNLGLATALNMGAAKAIEHGSDYLLTMDQDSRPAPDMVARMLDCLETYDAATVGIVSPCHMIRNMPCQGGGGCREVLVAMTSGNLLNLELYQRVGPFMDELFIDYIDHEYCLRLRRQGFRVVEAPAAILEHGLGHTVTRDFGIKRFSVTNHSPFRRYFMTRNRFSVMDRYREEFPEYCRQQQRAFFDELAGILFFERQKLKKFRMVLKGYLDYKRGVMGGGIAS</sequence>
<dbReference type="GO" id="GO:0016757">
    <property type="term" value="F:glycosyltransferase activity"/>
    <property type="evidence" value="ECO:0007669"/>
    <property type="project" value="UniProtKB-KW"/>
</dbReference>
<comment type="caution">
    <text evidence="5">The sequence shown here is derived from an EMBL/GenBank/DDBJ whole genome shotgun (WGS) entry which is preliminary data.</text>
</comment>
<evidence type="ECO:0000256" key="2">
    <source>
        <dbReference type="ARBA" id="ARBA00022676"/>
    </source>
</evidence>
<dbReference type="Gene3D" id="3.90.550.10">
    <property type="entry name" value="Spore Coat Polysaccharide Biosynthesis Protein SpsA, Chain A"/>
    <property type="match status" value="1"/>
</dbReference>
<dbReference type="PANTHER" id="PTHR43179">
    <property type="entry name" value="RHAMNOSYLTRANSFERASE WBBL"/>
    <property type="match status" value="1"/>
</dbReference>
<evidence type="ECO:0000256" key="3">
    <source>
        <dbReference type="ARBA" id="ARBA00022679"/>
    </source>
</evidence>
<proteinExistence type="inferred from homology"/>
<keyword evidence="3 5" id="KW-0808">Transferase</keyword>
<reference evidence="5 6" key="1">
    <citation type="submission" date="2019-07" db="EMBL/GenBank/DDBJ databases">
        <title>Genomic Encyclopedia of Archaeal and Bacterial Type Strains, Phase II (KMG-II): from individual species to whole genera.</title>
        <authorList>
            <person name="Goeker M."/>
        </authorList>
    </citation>
    <scope>NUCLEOTIDE SEQUENCE [LARGE SCALE GENOMIC DNA]</scope>
    <source>
        <strain evidence="5 6">ATCC BAA-1139</strain>
    </source>
</reference>
<evidence type="ECO:0000256" key="1">
    <source>
        <dbReference type="ARBA" id="ARBA00006739"/>
    </source>
</evidence>
<keyword evidence="2" id="KW-0328">Glycosyltransferase</keyword>
<name>A0A562WS73_9BACT</name>
<protein>
    <submittedName>
        <fullName evidence="5">Rhamnosyltransferase</fullName>
    </submittedName>
</protein>
<dbReference type="RefSeq" id="WP_145019227.1">
    <property type="nucleotide sequence ID" value="NZ_VLLN01000004.1"/>
</dbReference>
<evidence type="ECO:0000259" key="4">
    <source>
        <dbReference type="Pfam" id="PF00535"/>
    </source>
</evidence>
<evidence type="ECO:0000313" key="6">
    <source>
        <dbReference type="Proteomes" id="UP000319449"/>
    </source>
</evidence>
<accession>A0A562WS73</accession>
<dbReference type="EMBL" id="VLLN01000004">
    <property type="protein sequence ID" value="TWJ32607.1"/>
    <property type="molecule type" value="Genomic_DNA"/>
</dbReference>
<dbReference type="AlphaFoldDB" id="A0A562WS73"/>
<dbReference type="PANTHER" id="PTHR43179:SF12">
    <property type="entry name" value="GALACTOFURANOSYLTRANSFERASE GLFT2"/>
    <property type="match status" value="1"/>
</dbReference>
<dbReference type="OrthoDB" id="9771846at2"/>